<proteinExistence type="predicted"/>
<dbReference type="AlphaFoldDB" id="A0A9X2INA8"/>
<dbReference type="InterPro" id="IPR009920">
    <property type="entry name" value="HEPPP_synth_su1"/>
</dbReference>
<name>A0A9X2INA8_9BACI</name>
<dbReference type="Proteomes" id="UP001139179">
    <property type="component" value="Unassembled WGS sequence"/>
</dbReference>
<evidence type="ECO:0000313" key="1">
    <source>
        <dbReference type="EMBL" id="MCM3713601.1"/>
    </source>
</evidence>
<dbReference type="EMBL" id="JAMBOL010000003">
    <property type="protein sequence ID" value="MCM3713601.1"/>
    <property type="molecule type" value="Genomic_DNA"/>
</dbReference>
<evidence type="ECO:0000313" key="2">
    <source>
        <dbReference type="Proteomes" id="UP001139179"/>
    </source>
</evidence>
<accession>A0A9X2INA8</accession>
<protein>
    <submittedName>
        <fullName evidence="1">Heptaprenyl diphosphate synthase component 1</fullName>
    </submittedName>
</protein>
<dbReference type="Gene3D" id="1.20.120.1450">
    <property type="match status" value="1"/>
</dbReference>
<gene>
    <name evidence="1" type="ORF">M3202_05855</name>
</gene>
<reference evidence="1" key="1">
    <citation type="submission" date="2022-05" db="EMBL/GenBank/DDBJ databases">
        <title>Comparative Genomics of Spacecraft Associated Microbes.</title>
        <authorList>
            <person name="Tran M.T."/>
            <person name="Wright A."/>
            <person name="Seuylemezian A."/>
            <person name="Eisen J."/>
            <person name="Coil D."/>
        </authorList>
    </citation>
    <scope>NUCLEOTIDE SEQUENCE</scope>
    <source>
        <strain evidence="1">214.1.1</strain>
    </source>
</reference>
<dbReference type="RefSeq" id="WP_251222408.1">
    <property type="nucleotide sequence ID" value="NZ_JAMBOL010000003.1"/>
</dbReference>
<comment type="caution">
    <text evidence="1">The sequence shown here is derived from an EMBL/GenBank/DDBJ whole genome shotgun (WGS) entry which is preliminary data.</text>
</comment>
<dbReference type="GO" id="GO:0009234">
    <property type="term" value="P:menaquinone biosynthetic process"/>
    <property type="evidence" value="ECO:0007669"/>
    <property type="project" value="InterPro"/>
</dbReference>
<sequence length="262" mass="30576">MATISQFNEVVKEINESFYSLIRHPYLQKYIHEPVVDEDKVRFLYAGLYRHLPAEEAKMFTISSLLVQAALDVHEAVTLHKVTTDAGRKNRQLTILAGDYYSSLYYYLLAENKHLPMVRVFSHSIQEINESKMNLYGSDQLSYHEAMENMALIESLLMQNIVKHFGEDKWAAVMKDYFYLKRLLFEKVEWLEGKTYPVIQAIFQEADGPKEMLELIERKVEDVKDRLLKNSRLLQTCAGFVIEHVDALFEQVAWQEKVAEEG</sequence>
<dbReference type="Pfam" id="PF07307">
    <property type="entry name" value="HEPPP_synt_1"/>
    <property type="match status" value="1"/>
</dbReference>
<keyword evidence="2" id="KW-1185">Reference proteome</keyword>
<organism evidence="1 2">
    <name type="scientific">Halalkalibacter oceani</name>
    <dbReference type="NCBI Taxonomy" id="1653776"/>
    <lineage>
        <taxon>Bacteria</taxon>
        <taxon>Bacillati</taxon>
        <taxon>Bacillota</taxon>
        <taxon>Bacilli</taxon>
        <taxon>Bacillales</taxon>
        <taxon>Bacillaceae</taxon>
        <taxon>Halalkalibacter</taxon>
    </lineage>
</organism>